<keyword evidence="14" id="KW-0812">Transmembrane</keyword>
<evidence type="ECO:0000259" key="15">
    <source>
        <dbReference type="Pfam" id="PF00082"/>
    </source>
</evidence>
<dbReference type="FunFam" id="3.40.50.200:FF:000006">
    <property type="entry name" value="Subtilisin-like protease SBT1.5"/>
    <property type="match status" value="1"/>
</dbReference>
<dbReference type="PRINTS" id="PR00723">
    <property type="entry name" value="SUBTILISIN"/>
</dbReference>
<dbReference type="Pfam" id="PF02225">
    <property type="entry name" value="PA"/>
    <property type="match status" value="1"/>
</dbReference>
<dbReference type="SUPFAM" id="SSF54897">
    <property type="entry name" value="Protease propeptides/inhibitors"/>
    <property type="match status" value="1"/>
</dbReference>
<evidence type="ECO:0000256" key="9">
    <source>
        <dbReference type="ARBA" id="ARBA00022825"/>
    </source>
</evidence>
<accession>W9SXT6</accession>
<comment type="similarity">
    <text evidence="3 13">Belongs to the peptidase S8 family.</text>
</comment>
<reference evidence="20" key="1">
    <citation type="submission" date="2013-01" db="EMBL/GenBank/DDBJ databases">
        <title>Draft Genome Sequence of a Mulberry Tree, Morus notabilis C.K. Schneid.</title>
        <authorList>
            <person name="He N."/>
            <person name="Zhao S."/>
        </authorList>
    </citation>
    <scope>NUCLEOTIDE SEQUENCE</scope>
</reference>
<keyword evidence="6 13" id="KW-0645">Protease</keyword>
<keyword evidence="10" id="KW-0865">Zymogen</keyword>
<evidence type="ECO:0000256" key="12">
    <source>
        <dbReference type="PIRSR" id="PIRSR615500-1"/>
    </source>
</evidence>
<sequence>MDKEDRPMFNLTRRFLVPHNCKETASQHEDPKTPEILRLDMESFAPSLLATLLLVVFSFFLCIASATSSDPSSDHYLIDAPRTFIVHVSKSHKPSFFTSHHHWYTSIIRSLPSSPHPSKLLYTYGKSINGFSATLTASQASKLRGIRGVVSVVPDQPRQLHTTRTYQFLGLTDNFGLWPNSDYAEDVVIGVLDTGIWPERPSFSGAGLSRVPSGWKGICETAKDFPASACNGKIIGARSFYKGYLAALGKPIDESKESLSPRDTEGHGTHTSSTAAGAVVSNASFLHYAPGEARGMATKARIAAYKICWSLGCYDSDILAAMDQAISDGVHIISLSVGSSHASPYFLDSIAIGSFGAAQHGVLVSCSAGNSGPDAYTATNIAPWILTVGASTIDREFPADVILGDDRIFNGVSLYAGDSLGASKLPLVYAREAGDRYCHEGKLIPKKVEGTIVVCDRGGNARVEKGSAVKHAGGFGMVLANLEDSGEELLADSHLLPATMVGQINGDKIKEYIKSTENPTATIVFRGTVIGSSPAAPKVAAFSSRGPNILNPEILKPDVIAPGVNILAGWTGFIGPTDLEIDPRRVEFNIISGTSMSCPHVSGIAALLRKAYPSWSPAAIKSALITTAYDVDNSGETLRDLATGEESNPFVHGAGHVDPNRALNPGLVYDAGVNDYVAFLCSIGYDSALISIFVREPTSSDICAKTFDKIGALISSGDLNYPSFSVVFDSNRQVVKYKRVVTNVGSETDAVYEVSVSEPAGVDIKVSPSRLVFRADNQKQTFEVTFTTSVDYIKSSRFGSVVWTDGTHRVRSPVAFKWRTGSAASM</sequence>
<dbReference type="EMBL" id="KE346295">
    <property type="protein sequence ID" value="EXC32307.1"/>
    <property type="molecule type" value="Genomic_DNA"/>
</dbReference>
<feature type="domain" description="Peptidase S8/S53" evidence="15">
    <location>
        <begin position="186"/>
        <end position="639"/>
    </location>
</feature>
<keyword evidence="8 13" id="KW-0378">Hydrolase</keyword>
<proteinExistence type="inferred from homology"/>
<evidence type="ECO:0000256" key="7">
    <source>
        <dbReference type="ARBA" id="ARBA00022729"/>
    </source>
</evidence>
<feature type="active site" description="Charge relay system" evidence="12 13">
    <location>
        <position position="193"/>
    </location>
</feature>
<dbReference type="Pfam" id="PF05922">
    <property type="entry name" value="Inhibitor_I9"/>
    <property type="match status" value="1"/>
</dbReference>
<dbReference type="PROSITE" id="PS00138">
    <property type="entry name" value="SUBTILASE_SER"/>
    <property type="match status" value="1"/>
</dbReference>
<evidence type="ECO:0000259" key="16">
    <source>
        <dbReference type="Pfam" id="PF02225"/>
    </source>
</evidence>
<dbReference type="AlphaFoldDB" id="W9SXT6"/>
<dbReference type="InterPro" id="IPR010259">
    <property type="entry name" value="S8pro/Inhibitor_I9"/>
</dbReference>
<evidence type="ECO:0000256" key="14">
    <source>
        <dbReference type="SAM" id="Phobius"/>
    </source>
</evidence>
<dbReference type="eggNOG" id="ENOG502QZDA">
    <property type="taxonomic scope" value="Eukaryota"/>
</dbReference>
<evidence type="ECO:0000256" key="5">
    <source>
        <dbReference type="ARBA" id="ARBA00022525"/>
    </source>
</evidence>
<keyword evidence="4" id="KW-0052">Apoplast</keyword>
<dbReference type="GO" id="GO:0006508">
    <property type="term" value="P:proteolysis"/>
    <property type="evidence" value="ECO:0007669"/>
    <property type="project" value="UniProtKB-KW"/>
</dbReference>
<keyword evidence="7" id="KW-0732">Signal</keyword>
<gene>
    <name evidence="19" type="ORF">L484_008170</name>
</gene>
<dbReference type="InterPro" id="IPR037045">
    <property type="entry name" value="S8pro/Inhibitor_I9_sf"/>
</dbReference>
<dbReference type="Pfam" id="PF00082">
    <property type="entry name" value="Peptidase_S8"/>
    <property type="match status" value="1"/>
</dbReference>
<evidence type="ECO:0000256" key="4">
    <source>
        <dbReference type="ARBA" id="ARBA00022523"/>
    </source>
</evidence>
<dbReference type="InterPro" id="IPR034197">
    <property type="entry name" value="Peptidases_S8_3"/>
</dbReference>
<feature type="domain" description="Subtilisin-like protease fibronectin type-III" evidence="18">
    <location>
        <begin position="718"/>
        <end position="815"/>
    </location>
</feature>
<dbReference type="GO" id="GO:0004252">
    <property type="term" value="F:serine-type endopeptidase activity"/>
    <property type="evidence" value="ECO:0007669"/>
    <property type="project" value="UniProtKB-UniRule"/>
</dbReference>
<dbReference type="PROSITE" id="PS51892">
    <property type="entry name" value="SUBTILASE"/>
    <property type="match status" value="1"/>
</dbReference>
<dbReference type="SUPFAM" id="SSF52743">
    <property type="entry name" value="Subtilisin-like"/>
    <property type="match status" value="1"/>
</dbReference>
<dbReference type="CDD" id="cd04852">
    <property type="entry name" value="Peptidases_S8_3"/>
    <property type="match status" value="1"/>
</dbReference>
<evidence type="ECO:0000256" key="8">
    <source>
        <dbReference type="ARBA" id="ARBA00022801"/>
    </source>
</evidence>
<evidence type="ECO:0000256" key="11">
    <source>
        <dbReference type="ARBA" id="ARBA00023180"/>
    </source>
</evidence>
<dbReference type="Pfam" id="PF17766">
    <property type="entry name" value="fn3_6"/>
    <property type="match status" value="1"/>
</dbReference>
<feature type="active site" description="Charge relay system" evidence="12 13">
    <location>
        <position position="267"/>
    </location>
</feature>
<evidence type="ECO:0000313" key="20">
    <source>
        <dbReference type="Proteomes" id="UP000030645"/>
    </source>
</evidence>
<dbReference type="FunFam" id="3.30.70.80:FF:000003">
    <property type="entry name" value="Subtilisin-like protease SBT1.9"/>
    <property type="match status" value="1"/>
</dbReference>
<keyword evidence="14" id="KW-0472">Membrane</keyword>
<feature type="transmembrane region" description="Helical" evidence="14">
    <location>
        <begin position="48"/>
        <end position="66"/>
    </location>
</feature>
<feature type="domain" description="PA" evidence="16">
    <location>
        <begin position="425"/>
        <end position="509"/>
    </location>
</feature>
<feature type="active site" description="Charge relay system" evidence="12 13">
    <location>
        <position position="595"/>
    </location>
</feature>
<evidence type="ECO:0000256" key="1">
    <source>
        <dbReference type="ARBA" id="ARBA00002076"/>
    </source>
</evidence>
<dbReference type="Gene3D" id="3.30.70.80">
    <property type="entry name" value="Peptidase S8 propeptide/proteinase inhibitor I9"/>
    <property type="match status" value="1"/>
</dbReference>
<dbReference type="CDD" id="cd02120">
    <property type="entry name" value="PA_subtilisin_like"/>
    <property type="match status" value="1"/>
</dbReference>
<dbReference type="FunFam" id="2.60.40.2310:FF:000001">
    <property type="entry name" value="Subtilisin-like protease SBT1.5"/>
    <property type="match status" value="1"/>
</dbReference>
<keyword evidence="9 13" id="KW-0720">Serine protease</keyword>
<evidence type="ECO:0000259" key="18">
    <source>
        <dbReference type="Pfam" id="PF17766"/>
    </source>
</evidence>
<dbReference type="InterPro" id="IPR045051">
    <property type="entry name" value="SBT"/>
</dbReference>
<feature type="domain" description="Inhibitor I9" evidence="17">
    <location>
        <begin position="83"/>
        <end position="161"/>
    </location>
</feature>
<keyword evidence="5" id="KW-0964">Secreted</keyword>
<dbReference type="GO" id="GO:0009610">
    <property type="term" value="P:response to symbiotic fungus"/>
    <property type="evidence" value="ECO:0007669"/>
    <property type="project" value="UniProtKB-ARBA"/>
</dbReference>
<evidence type="ECO:0000256" key="2">
    <source>
        <dbReference type="ARBA" id="ARBA00004271"/>
    </source>
</evidence>
<comment type="subcellular location">
    <subcellularLocation>
        <location evidence="2">Secreted</location>
        <location evidence="2">Extracellular space</location>
        <location evidence="2">Apoplast</location>
    </subcellularLocation>
</comment>
<comment type="function">
    <text evidence="1">Required for arbuscular mycorrhiza (AM) development during AM symbiosis with AM fungi (e.g. Glomeromycota intraradices).</text>
</comment>
<dbReference type="InterPro" id="IPR000209">
    <property type="entry name" value="Peptidase_S8/S53_dom"/>
</dbReference>
<dbReference type="GO" id="GO:0048731">
    <property type="term" value="P:system development"/>
    <property type="evidence" value="ECO:0007669"/>
    <property type="project" value="UniProtKB-ARBA"/>
</dbReference>
<dbReference type="InterPro" id="IPR023828">
    <property type="entry name" value="Peptidase_S8_Ser-AS"/>
</dbReference>
<name>W9SXT6_9ROSA</name>
<evidence type="ECO:0000259" key="17">
    <source>
        <dbReference type="Pfam" id="PF05922"/>
    </source>
</evidence>
<evidence type="ECO:0000256" key="13">
    <source>
        <dbReference type="PROSITE-ProRule" id="PRU01240"/>
    </source>
</evidence>
<dbReference type="Gene3D" id="2.60.40.2310">
    <property type="match status" value="1"/>
</dbReference>
<evidence type="ECO:0000256" key="6">
    <source>
        <dbReference type="ARBA" id="ARBA00022670"/>
    </source>
</evidence>
<evidence type="ECO:0000313" key="19">
    <source>
        <dbReference type="EMBL" id="EXC32307.1"/>
    </source>
</evidence>
<dbReference type="GO" id="GO:0009609">
    <property type="term" value="P:response to symbiotic bacterium"/>
    <property type="evidence" value="ECO:0007669"/>
    <property type="project" value="UniProtKB-ARBA"/>
</dbReference>
<dbReference type="Gene3D" id="3.40.50.200">
    <property type="entry name" value="Peptidase S8/S53 domain"/>
    <property type="match status" value="1"/>
</dbReference>
<dbReference type="InterPro" id="IPR015500">
    <property type="entry name" value="Peptidase_S8_subtilisin-rel"/>
</dbReference>
<dbReference type="InterPro" id="IPR036852">
    <property type="entry name" value="Peptidase_S8/S53_dom_sf"/>
</dbReference>
<keyword evidence="14" id="KW-1133">Transmembrane helix</keyword>
<dbReference type="Proteomes" id="UP000030645">
    <property type="component" value="Unassembled WGS sequence"/>
</dbReference>
<keyword evidence="20" id="KW-1185">Reference proteome</keyword>
<dbReference type="PANTHER" id="PTHR10795">
    <property type="entry name" value="PROPROTEIN CONVERTASE SUBTILISIN/KEXIN"/>
    <property type="match status" value="1"/>
</dbReference>
<keyword evidence="11" id="KW-0325">Glycoprotein</keyword>
<organism evidence="19 20">
    <name type="scientific">Morus notabilis</name>
    <dbReference type="NCBI Taxonomy" id="981085"/>
    <lineage>
        <taxon>Eukaryota</taxon>
        <taxon>Viridiplantae</taxon>
        <taxon>Streptophyta</taxon>
        <taxon>Embryophyta</taxon>
        <taxon>Tracheophyta</taxon>
        <taxon>Spermatophyta</taxon>
        <taxon>Magnoliopsida</taxon>
        <taxon>eudicotyledons</taxon>
        <taxon>Gunneridae</taxon>
        <taxon>Pentapetalae</taxon>
        <taxon>rosids</taxon>
        <taxon>fabids</taxon>
        <taxon>Rosales</taxon>
        <taxon>Moraceae</taxon>
        <taxon>Moreae</taxon>
        <taxon>Morus</taxon>
    </lineage>
</organism>
<evidence type="ECO:0000256" key="10">
    <source>
        <dbReference type="ARBA" id="ARBA00023145"/>
    </source>
</evidence>
<dbReference type="FunFam" id="3.50.30.30:FF:000005">
    <property type="entry name" value="subtilisin-like protease SBT1.5"/>
    <property type="match status" value="1"/>
</dbReference>
<dbReference type="GO" id="GO:0048046">
    <property type="term" value="C:apoplast"/>
    <property type="evidence" value="ECO:0007669"/>
    <property type="project" value="UniProtKB-SubCell"/>
</dbReference>
<dbReference type="InterPro" id="IPR041469">
    <property type="entry name" value="Subtilisin-like_FN3"/>
</dbReference>
<dbReference type="InterPro" id="IPR003137">
    <property type="entry name" value="PA_domain"/>
</dbReference>
<evidence type="ECO:0000256" key="3">
    <source>
        <dbReference type="ARBA" id="ARBA00011073"/>
    </source>
</evidence>
<dbReference type="Gene3D" id="3.50.30.30">
    <property type="match status" value="1"/>
</dbReference>
<protein>
    <submittedName>
        <fullName evidence="19">Subtilisin-like protease</fullName>
    </submittedName>
</protein>